<reference evidence="4" key="1">
    <citation type="submission" date="2020-04" db="EMBL/GenBank/DDBJ databases">
        <authorList>
            <person name="Zhang T."/>
        </authorList>
    </citation>
    <scope>NUCLEOTIDE SEQUENCE</scope>
    <source>
        <strain evidence="4">HKST-UBA01</strain>
    </source>
</reference>
<evidence type="ECO:0000259" key="3">
    <source>
        <dbReference type="PROSITE" id="PS50968"/>
    </source>
</evidence>
<dbReference type="Proteomes" id="UP000697710">
    <property type="component" value="Unassembled WGS sequence"/>
</dbReference>
<evidence type="ECO:0000256" key="1">
    <source>
        <dbReference type="ARBA" id="ARBA00023267"/>
    </source>
</evidence>
<feature type="compositionally biased region" description="Low complexity" evidence="2">
    <location>
        <begin position="37"/>
        <end position="51"/>
    </location>
</feature>
<dbReference type="Pfam" id="PF00364">
    <property type="entry name" value="Biotin_lipoyl"/>
    <property type="match status" value="1"/>
</dbReference>
<accession>A0A956RNS3</accession>
<dbReference type="CDD" id="cd06850">
    <property type="entry name" value="biotinyl_domain"/>
    <property type="match status" value="1"/>
</dbReference>
<dbReference type="GO" id="GO:0003989">
    <property type="term" value="F:acetyl-CoA carboxylase activity"/>
    <property type="evidence" value="ECO:0007669"/>
    <property type="project" value="UniProtKB-EC"/>
</dbReference>
<dbReference type="PANTHER" id="PTHR45266">
    <property type="entry name" value="OXALOACETATE DECARBOXYLASE ALPHA CHAIN"/>
    <property type="match status" value="1"/>
</dbReference>
<organism evidence="4 5">
    <name type="scientific">Eiseniibacteriota bacterium</name>
    <dbReference type="NCBI Taxonomy" id="2212470"/>
    <lineage>
        <taxon>Bacteria</taxon>
        <taxon>Candidatus Eiseniibacteriota</taxon>
    </lineage>
</organism>
<evidence type="ECO:0000313" key="5">
    <source>
        <dbReference type="Proteomes" id="UP000697710"/>
    </source>
</evidence>
<dbReference type="EC" id="6.4.1.2" evidence="4"/>
<dbReference type="InterPro" id="IPR000089">
    <property type="entry name" value="Biotin_lipoyl"/>
</dbReference>
<dbReference type="InterPro" id="IPR011053">
    <property type="entry name" value="Single_hybrid_motif"/>
</dbReference>
<reference evidence="4" key="2">
    <citation type="journal article" date="2021" name="Microbiome">
        <title>Successional dynamics and alternative stable states in a saline activated sludge microbial community over 9 years.</title>
        <authorList>
            <person name="Wang Y."/>
            <person name="Ye J."/>
            <person name="Ju F."/>
            <person name="Liu L."/>
            <person name="Boyd J.A."/>
            <person name="Deng Y."/>
            <person name="Parks D.H."/>
            <person name="Jiang X."/>
            <person name="Yin X."/>
            <person name="Woodcroft B.J."/>
            <person name="Tyson G.W."/>
            <person name="Hugenholtz P."/>
            <person name="Polz M.F."/>
            <person name="Zhang T."/>
        </authorList>
    </citation>
    <scope>NUCLEOTIDE SEQUENCE</scope>
    <source>
        <strain evidence="4">HKST-UBA01</strain>
    </source>
</reference>
<feature type="domain" description="Lipoyl-binding" evidence="3">
    <location>
        <begin position="67"/>
        <end position="142"/>
    </location>
</feature>
<keyword evidence="4" id="KW-0436">Ligase</keyword>
<evidence type="ECO:0000256" key="2">
    <source>
        <dbReference type="SAM" id="MobiDB-lite"/>
    </source>
</evidence>
<dbReference type="AlphaFoldDB" id="A0A956RNS3"/>
<dbReference type="PROSITE" id="PS50968">
    <property type="entry name" value="BIOTINYL_LIPOYL"/>
    <property type="match status" value="1"/>
</dbReference>
<dbReference type="SUPFAM" id="SSF51230">
    <property type="entry name" value="Single hybrid motif"/>
    <property type="match status" value="1"/>
</dbReference>
<feature type="region of interest" description="Disordered" evidence="2">
    <location>
        <begin position="26"/>
        <end position="75"/>
    </location>
</feature>
<comment type="caution">
    <text evidence="4">The sequence shown here is derived from an EMBL/GenBank/DDBJ whole genome shotgun (WGS) entry which is preliminary data.</text>
</comment>
<name>A0A956RNS3_UNCEI</name>
<gene>
    <name evidence="4" type="ORF">KC729_06980</name>
</gene>
<sequence length="143" mass="15075">MKKLRITVEGKVYEVLVEVLEDDERHYPGATGPVLDTATAAAASPRAAKPGRPAERPAAPNRSHDGRPLVHDPNSIAAPLAGTVRKIFVEAGAPVEEKTPVVMLDAMKMDIYIYAPRSGTNAAICVEVGASVGVGEVLVCYEG</sequence>
<dbReference type="PANTHER" id="PTHR45266:SF3">
    <property type="entry name" value="OXALOACETATE DECARBOXYLASE ALPHA CHAIN"/>
    <property type="match status" value="1"/>
</dbReference>
<protein>
    <submittedName>
        <fullName evidence="4">Acetyl-CoA carboxylase biotin carboxyl carrier protein subunit</fullName>
        <ecNumber evidence="4">6.4.1.2</ecNumber>
    </submittedName>
</protein>
<dbReference type="InterPro" id="IPR050709">
    <property type="entry name" value="Biotin_Carboxyl_Carrier/Decarb"/>
</dbReference>
<evidence type="ECO:0000313" key="4">
    <source>
        <dbReference type="EMBL" id="MCA9727408.1"/>
    </source>
</evidence>
<dbReference type="EMBL" id="JAGQHR010000159">
    <property type="protein sequence ID" value="MCA9727408.1"/>
    <property type="molecule type" value="Genomic_DNA"/>
</dbReference>
<dbReference type="Gene3D" id="2.40.50.100">
    <property type="match status" value="1"/>
</dbReference>
<proteinExistence type="predicted"/>
<keyword evidence="1" id="KW-0092">Biotin</keyword>